<dbReference type="Gene3D" id="1.10.260.40">
    <property type="entry name" value="lambda repressor-like DNA-binding domains"/>
    <property type="match status" value="1"/>
</dbReference>
<reference evidence="5 6" key="1">
    <citation type="submission" date="2016-09" db="EMBL/GenBank/DDBJ databases">
        <title>Rhizobium oryziradicis sp. nov., isolated from the root of rice.</title>
        <authorList>
            <person name="Zhao J."/>
            <person name="Zhang X."/>
        </authorList>
    </citation>
    <scope>NUCLEOTIDE SEQUENCE [LARGE SCALE GENOMIC DNA]</scope>
    <source>
        <strain evidence="5 6">N19</strain>
    </source>
</reference>
<keyword evidence="2" id="KW-0238">DNA-binding</keyword>
<dbReference type="InterPro" id="IPR000843">
    <property type="entry name" value="HTH_LacI"/>
</dbReference>
<dbReference type="PROSITE" id="PS00356">
    <property type="entry name" value="HTH_LACI_1"/>
    <property type="match status" value="1"/>
</dbReference>
<dbReference type="Proteomes" id="UP000186894">
    <property type="component" value="Unassembled WGS sequence"/>
</dbReference>
<dbReference type="InterPro" id="IPR028082">
    <property type="entry name" value="Peripla_BP_I"/>
</dbReference>
<dbReference type="CDD" id="cd01392">
    <property type="entry name" value="HTH_LacI"/>
    <property type="match status" value="1"/>
</dbReference>
<dbReference type="SMART" id="SM00354">
    <property type="entry name" value="HTH_LACI"/>
    <property type="match status" value="1"/>
</dbReference>
<accession>A0A1Q8ZVX0</accession>
<dbReference type="RefSeq" id="WP_075638288.1">
    <property type="nucleotide sequence ID" value="NZ_MKIM01000022.1"/>
</dbReference>
<gene>
    <name evidence="5" type="ORF">BJF95_03145</name>
</gene>
<proteinExistence type="predicted"/>
<dbReference type="EMBL" id="MKIM01000022">
    <property type="protein sequence ID" value="OLP46165.1"/>
    <property type="molecule type" value="Genomic_DNA"/>
</dbReference>
<comment type="caution">
    <text evidence="5">The sequence shown here is derived from an EMBL/GenBank/DDBJ whole genome shotgun (WGS) entry which is preliminary data.</text>
</comment>
<dbReference type="Gene3D" id="3.40.50.2300">
    <property type="match status" value="2"/>
</dbReference>
<dbReference type="PANTHER" id="PTHR30146">
    <property type="entry name" value="LACI-RELATED TRANSCRIPTIONAL REPRESSOR"/>
    <property type="match status" value="1"/>
</dbReference>
<evidence type="ECO:0000259" key="4">
    <source>
        <dbReference type="PROSITE" id="PS50932"/>
    </source>
</evidence>
<dbReference type="GO" id="GO:0000976">
    <property type="term" value="F:transcription cis-regulatory region binding"/>
    <property type="evidence" value="ECO:0007669"/>
    <property type="project" value="TreeGrafter"/>
</dbReference>
<dbReference type="STRING" id="1867956.BJF95_03145"/>
<keyword evidence="1" id="KW-0805">Transcription regulation</keyword>
<evidence type="ECO:0000313" key="5">
    <source>
        <dbReference type="EMBL" id="OLP46165.1"/>
    </source>
</evidence>
<evidence type="ECO:0000256" key="3">
    <source>
        <dbReference type="ARBA" id="ARBA00023163"/>
    </source>
</evidence>
<dbReference type="AlphaFoldDB" id="A0A1Q8ZVX0"/>
<organism evidence="5 6">
    <name type="scientific">Rhizobium oryziradicis</name>
    <dbReference type="NCBI Taxonomy" id="1867956"/>
    <lineage>
        <taxon>Bacteria</taxon>
        <taxon>Pseudomonadati</taxon>
        <taxon>Pseudomonadota</taxon>
        <taxon>Alphaproteobacteria</taxon>
        <taxon>Hyphomicrobiales</taxon>
        <taxon>Rhizobiaceae</taxon>
        <taxon>Rhizobium/Agrobacterium group</taxon>
        <taxon>Rhizobium</taxon>
    </lineage>
</organism>
<feature type="domain" description="HTH lacI-type" evidence="4">
    <location>
        <begin position="2"/>
        <end position="60"/>
    </location>
</feature>
<dbReference type="SUPFAM" id="SSF53822">
    <property type="entry name" value="Periplasmic binding protein-like I"/>
    <property type="match status" value="1"/>
</dbReference>
<sequence length="354" mass="38889">MVTLREIAKAVGVSSGTVSRVLNYDQTLSISESKRQAIIETAEALNYETPRNRNRRNSAYASPIAGPALNASIAILHFLGPDEELSDPYYVGVRLGIEGRCREQKLEISKILNAYEVKDSPNLQAASGIIVIGKHPPAILSDLTQMAKPVVFADFNPKLDDFDCVLADLGNATRRILDGLSSSGYQRIGFVGGYELMDDQAVMYGEQRCKAYVEWHQSRNLFDPTLIALGQGETCARNLRLETGYEQAKQLLLMPNRPDAILCANDNMAIGAYRAIQEAGLSIPADIAVASFNDIPVTQFLNPPLSTMQIPGEQIGETAVDLLVERLIGRDYAKHIIIPTKMRWRGSCRAPHTA</sequence>
<name>A0A1Q8ZVX0_9HYPH</name>
<dbReference type="CDD" id="cd01544">
    <property type="entry name" value="PBP1_GalR"/>
    <property type="match status" value="1"/>
</dbReference>
<keyword evidence="3" id="KW-0804">Transcription</keyword>
<dbReference type="Pfam" id="PF00356">
    <property type="entry name" value="LacI"/>
    <property type="match status" value="1"/>
</dbReference>
<keyword evidence="6" id="KW-1185">Reference proteome</keyword>
<evidence type="ECO:0000256" key="1">
    <source>
        <dbReference type="ARBA" id="ARBA00023015"/>
    </source>
</evidence>
<protein>
    <submittedName>
        <fullName evidence="5">LacI family transcriptional regulator</fullName>
    </submittedName>
</protein>
<dbReference type="GO" id="GO:0003700">
    <property type="term" value="F:DNA-binding transcription factor activity"/>
    <property type="evidence" value="ECO:0007669"/>
    <property type="project" value="TreeGrafter"/>
</dbReference>
<dbReference type="InterPro" id="IPR010982">
    <property type="entry name" value="Lambda_DNA-bd_dom_sf"/>
</dbReference>
<dbReference type="Pfam" id="PF13377">
    <property type="entry name" value="Peripla_BP_3"/>
    <property type="match status" value="1"/>
</dbReference>
<dbReference type="OrthoDB" id="5681588at2"/>
<dbReference type="PROSITE" id="PS50932">
    <property type="entry name" value="HTH_LACI_2"/>
    <property type="match status" value="1"/>
</dbReference>
<dbReference type="PANTHER" id="PTHR30146:SF149">
    <property type="entry name" value="HTH-TYPE TRANSCRIPTIONAL REGULATOR EBGR"/>
    <property type="match status" value="1"/>
</dbReference>
<evidence type="ECO:0000256" key="2">
    <source>
        <dbReference type="ARBA" id="ARBA00023125"/>
    </source>
</evidence>
<dbReference type="InterPro" id="IPR046335">
    <property type="entry name" value="LacI/GalR-like_sensor"/>
</dbReference>
<dbReference type="SUPFAM" id="SSF47413">
    <property type="entry name" value="lambda repressor-like DNA-binding domains"/>
    <property type="match status" value="1"/>
</dbReference>
<evidence type="ECO:0000313" key="6">
    <source>
        <dbReference type="Proteomes" id="UP000186894"/>
    </source>
</evidence>